<dbReference type="PATRIC" id="fig|200450.4.peg.3322"/>
<dbReference type="RefSeq" id="WP_057007262.1">
    <property type="nucleotide sequence ID" value="NZ_JYLK01000003.1"/>
</dbReference>
<proteinExistence type="predicted"/>
<gene>
    <name evidence="1" type="ORF">TU79_06660</name>
</gene>
<sequence>MPLFTVLQEVFLHDVRLGLQQGLFELKEERRGNTMKRWEAYQEGKRFEGVQARDHSEAVLEALRKLDLDLDDESGLDVRLAAQ</sequence>
<comment type="caution">
    <text evidence="1">The sequence shown here is derived from an EMBL/GenBank/DDBJ whole genome shotgun (WGS) entry which is preliminary data.</text>
</comment>
<dbReference type="OrthoDB" id="9939157at2"/>
<accession>A0A0R2ZTG9</accession>
<dbReference type="Proteomes" id="UP000052019">
    <property type="component" value="Unassembled WGS sequence"/>
</dbReference>
<evidence type="ECO:0000313" key="2">
    <source>
        <dbReference type="Proteomes" id="UP000052019"/>
    </source>
</evidence>
<name>A0A0R2ZTG9_9PSED</name>
<reference evidence="1 2" key="1">
    <citation type="submission" date="2015-02" db="EMBL/GenBank/DDBJ databases">
        <title>Two Pseudomonas sp. nov. isolated from raw milk.</title>
        <authorList>
            <person name="Wenning M."/>
            <person name="von Neubeck M."/>
            <person name="Huptas C."/>
            <person name="Scherer S."/>
        </authorList>
    </citation>
    <scope>NUCLEOTIDE SEQUENCE [LARGE SCALE GENOMIC DNA]</scope>
    <source>
        <strain evidence="1 2">DSM 14937</strain>
    </source>
</reference>
<dbReference type="AlphaFoldDB" id="A0A0R2ZTG9"/>
<protein>
    <submittedName>
        <fullName evidence="1">Uncharacterized protein</fullName>
    </submittedName>
</protein>
<evidence type="ECO:0000313" key="1">
    <source>
        <dbReference type="EMBL" id="KRP61867.1"/>
    </source>
</evidence>
<dbReference type="EMBL" id="JYLK01000003">
    <property type="protein sequence ID" value="KRP61867.1"/>
    <property type="molecule type" value="Genomic_DNA"/>
</dbReference>
<organism evidence="1 2">
    <name type="scientific">Pseudomonas trivialis</name>
    <dbReference type="NCBI Taxonomy" id="200450"/>
    <lineage>
        <taxon>Bacteria</taxon>
        <taxon>Pseudomonadati</taxon>
        <taxon>Pseudomonadota</taxon>
        <taxon>Gammaproteobacteria</taxon>
        <taxon>Pseudomonadales</taxon>
        <taxon>Pseudomonadaceae</taxon>
        <taxon>Pseudomonas</taxon>
    </lineage>
</organism>